<evidence type="ECO:0000256" key="6">
    <source>
        <dbReference type="ARBA" id="ARBA00022787"/>
    </source>
</evidence>
<dbReference type="InterPro" id="IPR010547">
    <property type="entry name" value="TOM20_imprt_rcpt"/>
</dbReference>
<comment type="function">
    <text evidence="1">Central component of the receptor complex responsible for the recognition and translocation of cytosolically synthesized mitochondrial preproteins. Together with TOM22 functions as the transit peptide receptor at the surface of the mitochondrion outer membrane and facilitates the movement of preproteins into the translocation pore.</text>
</comment>
<keyword evidence="9" id="KW-0496">Mitochondrion</keyword>
<reference evidence="12 14" key="1">
    <citation type="journal article" date="2011" name="Nature">
        <title>The Medicago genome provides insight into the evolution of rhizobial symbioses.</title>
        <authorList>
            <person name="Young N.D."/>
            <person name="Debelle F."/>
            <person name="Oldroyd G.E."/>
            <person name="Geurts R."/>
            <person name="Cannon S.B."/>
            <person name="Udvardi M.K."/>
            <person name="Benedito V.A."/>
            <person name="Mayer K.F."/>
            <person name="Gouzy J."/>
            <person name="Schoof H."/>
            <person name="Van de Peer Y."/>
            <person name="Proost S."/>
            <person name="Cook D.R."/>
            <person name="Meyers B.C."/>
            <person name="Spannagl M."/>
            <person name="Cheung F."/>
            <person name="De Mita S."/>
            <person name="Krishnakumar V."/>
            <person name="Gundlach H."/>
            <person name="Zhou S."/>
            <person name="Mudge J."/>
            <person name="Bharti A.K."/>
            <person name="Murray J.D."/>
            <person name="Naoumkina M.A."/>
            <person name="Rosen B."/>
            <person name="Silverstein K.A."/>
            <person name="Tang H."/>
            <person name="Rombauts S."/>
            <person name="Zhao P.X."/>
            <person name="Zhou P."/>
            <person name="Barbe V."/>
            <person name="Bardou P."/>
            <person name="Bechner M."/>
            <person name="Bellec A."/>
            <person name="Berger A."/>
            <person name="Berges H."/>
            <person name="Bidwell S."/>
            <person name="Bisseling T."/>
            <person name="Choisne N."/>
            <person name="Couloux A."/>
            <person name="Denny R."/>
            <person name="Deshpande S."/>
            <person name="Dai X."/>
            <person name="Doyle J.J."/>
            <person name="Dudez A.M."/>
            <person name="Farmer A.D."/>
            <person name="Fouteau S."/>
            <person name="Franken C."/>
            <person name="Gibelin C."/>
            <person name="Gish J."/>
            <person name="Goldstein S."/>
            <person name="Gonzalez A.J."/>
            <person name="Green P.J."/>
            <person name="Hallab A."/>
            <person name="Hartog M."/>
            <person name="Hua A."/>
            <person name="Humphray S.J."/>
            <person name="Jeong D.H."/>
            <person name="Jing Y."/>
            <person name="Jocker A."/>
            <person name="Kenton S.M."/>
            <person name="Kim D.J."/>
            <person name="Klee K."/>
            <person name="Lai H."/>
            <person name="Lang C."/>
            <person name="Lin S."/>
            <person name="Macmil S.L."/>
            <person name="Magdelenat G."/>
            <person name="Matthews L."/>
            <person name="McCorrison J."/>
            <person name="Monaghan E.L."/>
            <person name="Mun J.H."/>
            <person name="Najar F.Z."/>
            <person name="Nicholson C."/>
            <person name="Noirot C."/>
            <person name="O'Bleness M."/>
            <person name="Paule C.R."/>
            <person name="Poulain J."/>
            <person name="Prion F."/>
            <person name="Qin B."/>
            <person name="Qu C."/>
            <person name="Retzel E.F."/>
            <person name="Riddle C."/>
            <person name="Sallet E."/>
            <person name="Samain S."/>
            <person name="Samson N."/>
            <person name="Sanders I."/>
            <person name="Saurat O."/>
            <person name="Scarpelli C."/>
            <person name="Schiex T."/>
            <person name="Segurens B."/>
            <person name="Severin A.J."/>
            <person name="Sherrier D.J."/>
            <person name="Shi R."/>
            <person name="Sims S."/>
            <person name="Singer S.R."/>
            <person name="Sinharoy S."/>
            <person name="Sterck L."/>
            <person name="Viollet A."/>
            <person name="Wang B.B."/>
            <person name="Wang K."/>
            <person name="Wang M."/>
            <person name="Wang X."/>
            <person name="Warfsmann J."/>
            <person name="Weissenbach J."/>
            <person name="White D.D."/>
            <person name="White J.D."/>
            <person name="Wiley G.B."/>
            <person name="Wincker P."/>
            <person name="Xing Y."/>
            <person name="Yang L."/>
            <person name="Yao Z."/>
            <person name="Ying F."/>
            <person name="Zhai J."/>
            <person name="Zhou L."/>
            <person name="Zuber A."/>
            <person name="Denarie J."/>
            <person name="Dixon R.A."/>
            <person name="May G.D."/>
            <person name="Schwartz D.C."/>
            <person name="Rogers J."/>
            <person name="Quetier F."/>
            <person name="Town C.D."/>
            <person name="Roe B.A."/>
        </authorList>
    </citation>
    <scope>NUCLEOTIDE SEQUENCE [LARGE SCALE GENOMIC DNA]</scope>
    <source>
        <strain evidence="12">A17</strain>
        <strain evidence="13 14">cv. Jemalong A17</strain>
    </source>
</reference>
<dbReference type="Proteomes" id="UP000002051">
    <property type="component" value="Chromosome 6"/>
</dbReference>
<reference evidence="13" key="3">
    <citation type="submission" date="2015-04" db="UniProtKB">
        <authorList>
            <consortium name="EnsemblPlants"/>
        </authorList>
    </citation>
    <scope>IDENTIFICATION</scope>
    <source>
        <strain evidence="13">cv. Jemalong A17</strain>
    </source>
</reference>
<protein>
    <submittedName>
        <fullName evidence="12">Plant-specific import receptor subunit TOM20</fullName>
    </submittedName>
</protein>
<evidence type="ECO:0000256" key="10">
    <source>
        <dbReference type="ARBA" id="ARBA00023136"/>
    </source>
</evidence>
<dbReference type="GO" id="GO:0015031">
    <property type="term" value="P:protein transport"/>
    <property type="evidence" value="ECO:0007669"/>
    <property type="project" value="UniProtKB-KW"/>
</dbReference>
<dbReference type="STRING" id="3880.A0A072U743"/>
<evidence type="ECO:0000256" key="1">
    <source>
        <dbReference type="ARBA" id="ARBA00003450"/>
    </source>
</evidence>
<keyword evidence="10" id="KW-0472">Membrane</keyword>
<keyword evidence="14" id="KW-1185">Reference proteome</keyword>
<feature type="region of interest" description="Disordered" evidence="11">
    <location>
        <begin position="125"/>
        <end position="144"/>
    </location>
</feature>
<dbReference type="InterPro" id="IPR011990">
    <property type="entry name" value="TPR-like_helical_dom_sf"/>
</dbReference>
<evidence type="ECO:0000256" key="3">
    <source>
        <dbReference type="ARBA" id="ARBA00005792"/>
    </source>
</evidence>
<comment type="similarity">
    <text evidence="3">Belongs to the Tom20 family.</text>
</comment>
<evidence type="ECO:0000256" key="8">
    <source>
        <dbReference type="ARBA" id="ARBA00022989"/>
    </source>
</evidence>
<evidence type="ECO:0000313" key="14">
    <source>
        <dbReference type="Proteomes" id="UP000002051"/>
    </source>
</evidence>
<evidence type="ECO:0000313" key="12">
    <source>
        <dbReference type="EMBL" id="KEH25191.1"/>
    </source>
</evidence>
<dbReference type="PANTHER" id="PTHR32409:SF3">
    <property type="entry name" value="MITOCHONDRIAL IMPORT RECEPTOR SUBUNIT TOM20-1-RELATED"/>
    <property type="match status" value="1"/>
</dbReference>
<dbReference type="HOGENOM" id="CLU_1557592_0_0_1"/>
<gene>
    <name evidence="12" type="ordered locus">MTR_6g016250</name>
</gene>
<dbReference type="PANTHER" id="PTHR32409">
    <property type="entry name" value="MITOCHONDRIAL IMPORT RECEPTOR SUBUNIT TOM20-1-RELATED"/>
    <property type="match status" value="1"/>
</dbReference>
<evidence type="ECO:0000256" key="7">
    <source>
        <dbReference type="ARBA" id="ARBA00022927"/>
    </source>
</evidence>
<evidence type="ECO:0000256" key="2">
    <source>
        <dbReference type="ARBA" id="ARBA00004572"/>
    </source>
</evidence>
<keyword evidence="4" id="KW-0813">Transport</keyword>
<reference evidence="12 14" key="2">
    <citation type="journal article" date="2014" name="BMC Genomics">
        <title>An improved genome release (version Mt4.0) for the model legume Medicago truncatula.</title>
        <authorList>
            <person name="Tang H."/>
            <person name="Krishnakumar V."/>
            <person name="Bidwell S."/>
            <person name="Rosen B."/>
            <person name="Chan A."/>
            <person name="Zhou S."/>
            <person name="Gentzbittel L."/>
            <person name="Childs K.L."/>
            <person name="Yandell M."/>
            <person name="Gundlach H."/>
            <person name="Mayer K.F."/>
            <person name="Schwartz D.C."/>
            <person name="Town C.D."/>
        </authorList>
    </citation>
    <scope>GENOME REANNOTATION</scope>
    <source>
        <strain evidence="12">A17</strain>
        <strain evidence="13 14">cv. Jemalong A17</strain>
    </source>
</reference>
<evidence type="ECO:0000256" key="9">
    <source>
        <dbReference type="ARBA" id="ARBA00023128"/>
    </source>
</evidence>
<accession>A0A072U743</accession>
<dbReference type="GO" id="GO:0005742">
    <property type="term" value="C:mitochondrial outer membrane translocase complex"/>
    <property type="evidence" value="ECO:0007669"/>
    <property type="project" value="InterPro"/>
</dbReference>
<dbReference type="EMBL" id="CM001222">
    <property type="protein sequence ID" value="KEH25191.1"/>
    <property type="molecule type" value="Genomic_DNA"/>
</dbReference>
<dbReference type="GO" id="GO:0045040">
    <property type="term" value="P:protein insertion into mitochondrial outer membrane"/>
    <property type="evidence" value="ECO:0007669"/>
    <property type="project" value="InterPro"/>
</dbReference>
<evidence type="ECO:0000256" key="4">
    <source>
        <dbReference type="ARBA" id="ARBA00022448"/>
    </source>
</evidence>
<dbReference type="AlphaFoldDB" id="A0A072U743"/>
<proteinExistence type="inferred from homology"/>
<dbReference type="SUPFAM" id="SSF48452">
    <property type="entry name" value="TPR-like"/>
    <property type="match status" value="1"/>
</dbReference>
<keyword evidence="7" id="KW-0653">Protein transport</keyword>
<evidence type="ECO:0000256" key="11">
    <source>
        <dbReference type="SAM" id="MobiDB-lite"/>
    </source>
</evidence>
<keyword evidence="5" id="KW-0812">Transmembrane</keyword>
<keyword evidence="8" id="KW-1133">Transmembrane helix</keyword>
<dbReference type="Gene3D" id="1.25.40.10">
    <property type="entry name" value="Tetratricopeptide repeat domain"/>
    <property type="match status" value="1"/>
</dbReference>
<dbReference type="Pfam" id="PF06552">
    <property type="entry name" value="TOM20_plant"/>
    <property type="match status" value="1"/>
</dbReference>
<keyword evidence="12" id="KW-0675">Receptor</keyword>
<sequence length="172" mass="19475">MEFVCMMAEKTYKKTPRDAENLTRWAVALLRLSSDQSFPDSLHTVEVSILKLLEAFPLNPKNLDVLWLLGMAFTEQAILTPDDNDAAAVYFKRAFRQDPSNPSYQFSSELADFKYHEQTRGLCPRTKIRGPSWPSSAQKAHDQGKHAKIHTHGLIQQSSPAISCFKGNKTYT</sequence>
<name>A0A072U743_MEDTR</name>
<evidence type="ECO:0000313" key="13">
    <source>
        <dbReference type="EnsemblPlants" id="KEH25191"/>
    </source>
</evidence>
<evidence type="ECO:0000256" key="5">
    <source>
        <dbReference type="ARBA" id="ARBA00022692"/>
    </source>
</evidence>
<comment type="subcellular location">
    <subcellularLocation>
        <location evidence="2">Mitochondrion outer membrane</location>
        <topology evidence="2">Single-pass membrane protein</topology>
    </subcellularLocation>
</comment>
<keyword evidence="6" id="KW-1000">Mitochondrion outer membrane</keyword>
<organism evidence="12 14">
    <name type="scientific">Medicago truncatula</name>
    <name type="common">Barrel medic</name>
    <name type="synonym">Medicago tribuloides</name>
    <dbReference type="NCBI Taxonomy" id="3880"/>
    <lineage>
        <taxon>Eukaryota</taxon>
        <taxon>Viridiplantae</taxon>
        <taxon>Streptophyta</taxon>
        <taxon>Embryophyta</taxon>
        <taxon>Tracheophyta</taxon>
        <taxon>Spermatophyta</taxon>
        <taxon>Magnoliopsida</taxon>
        <taxon>eudicotyledons</taxon>
        <taxon>Gunneridae</taxon>
        <taxon>Pentapetalae</taxon>
        <taxon>rosids</taxon>
        <taxon>fabids</taxon>
        <taxon>Fabales</taxon>
        <taxon>Fabaceae</taxon>
        <taxon>Papilionoideae</taxon>
        <taxon>50 kb inversion clade</taxon>
        <taxon>NPAAA clade</taxon>
        <taxon>Hologalegina</taxon>
        <taxon>IRL clade</taxon>
        <taxon>Trifolieae</taxon>
        <taxon>Medicago</taxon>
    </lineage>
</organism>
<dbReference type="EnsemblPlants" id="KEH25191">
    <property type="protein sequence ID" value="KEH25191"/>
    <property type="gene ID" value="MTR_6g016250"/>
</dbReference>